<feature type="domain" description="GAF" evidence="1">
    <location>
        <begin position="10"/>
        <end position="158"/>
    </location>
</feature>
<dbReference type="SUPFAM" id="SSF55781">
    <property type="entry name" value="GAF domain-like"/>
    <property type="match status" value="1"/>
</dbReference>
<reference evidence="2 3" key="1">
    <citation type="submission" date="2018-08" db="EMBL/GenBank/DDBJ databases">
        <title>The multiple taxonomic identification of Sphingomonas gilva.</title>
        <authorList>
            <person name="Zhu D."/>
            <person name="Zheng S."/>
        </authorList>
    </citation>
    <scope>NUCLEOTIDE SEQUENCE [LARGE SCALE GENOMIC DNA]</scope>
    <source>
        <strain evidence="2 3">ZDH117</strain>
    </source>
</reference>
<proteinExistence type="predicted"/>
<dbReference type="EMBL" id="QWLV01000005">
    <property type="protein sequence ID" value="RHW17234.1"/>
    <property type="molecule type" value="Genomic_DNA"/>
</dbReference>
<keyword evidence="3" id="KW-1185">Reference proteome</keyword>
<dbReference type="Gene3D" id="3.30.450.40">
    <property type="match status" value="1"/>
</dbReference>
<dbReference type="SMART" id="SM00065">
    <property type="entry name" value="GAF"/>
    <property type="match status" value="1"/>
</dbReference>
<dbReference type="InterPro" id="IPR003018">
    <property type="entry name" value="GAF"/>
</dbReference>
<evidence type="ECO:0000259" key="1">
    <source>
        <dbReference type="SMART" id="SM00065"/>
    </source>
</evidence>
<name>A0A396RLK2_9SPHN</name>
<comment type="caution">
    <text evidence="2">The sequence shown here is derived from an EMBL/GenBank/DDBJ whole genome shotgun (WGS) entry which is preliminary data.</text>
</comment>
<dbReference type="Pfam" id="PF13185">
    <property type="entry name" value="GAF_2"/>
    <property type="match status" value="1"/>
</dbReference>
<dbReference type="Proteomes" id="UP000266693">
    <property type="component" value="Unassembled WGS sequence"/>
</dbReference>
<protein>
    <submittedName>
        <fullName evidence="2">GAF domain-containing protein</fullName>
    </submittedName>
</protein>
<dbReference type="InterPro" id="IPR029016">
    <property type="entry name" value="GAF-like_dom_sf"/>
</dbReference>
<accession>A0A396RLK2</accession>
<dbReference type="AlphaFoldDB" id="A0A396RLK2"/>
<dbReference type="RefSeq" id="WP_118864401.1">
    <property type="nucleotide sequence ID" value="NZ_QWLV01000005.1"/>
</dbReference>
<evidence type="ECO:0000313" key="3">
    <source>
        <dbReference type="Proteomes" id="UP000266693"/>
    </source>
</evidence>
<dbReference type="PANTHER" id="PTHR43102">
    <property type="entry name" value="SLR1143 PROTEIN"/>
    <property type="match status" value="1"/>
</dbReference>
<dbReference type="OrthoDB" id="9795133at2"/>
<sequence>MTPDEFALLRDDDTIRTMLEAVCRTTRMGFAAVARVTEEQWIACQVADRIEFGLDPGDELAIKTTICDDIRRTGKGVIIDDVDAEQQWRTHPVPILYGFKSYISLPIIREDGSVFGTICAIDPEPRTLRSSEIVAVMEDYARRIAAILDGAPVEAEYGE</sequence>
<organism evidence="2 3">
    <name type="scientific">Sphingomonas gilva</name>
    <dbReference type="NCBI Taxonomy" id="2305907"/>
    <lineage>
        <taxon>Bacteria</taxon>
        <taxon>Pseudomonadati</taxon>
        <taxon>Pseudomonadota</taxon>
        <taxon>Alphaproteobacteria</taxon>
        <taxon>Sphingomonadales</taxon>
        <taxon>Sphingomonadaceae</taxon>
        <taxon>Sphingomonas</taxon>
    </lineage>
</organism>
<evidence type="ECO:0000313" key="2">
    <source>
        <dbReference type="EMBL" id="RHW17234.1"/>
    </source>
</evidence>
<dbReference type="PANTHER" id="PTHR43102:SF2">
    <property type="entry name" value="GAF DOMAIN-CONTAINING PROTEIN"/>
    <property type="match status" value="1"/>
</dbReference>
<gene>
    <name evidence="2" type="ORF">D1610_11870</name>
</gene>